<accession>A0AAW0NQQ3</accession>
<keyword evidence="3" id="KW-1185">Reference proteome</keyword>
<dbReference type="EMBL" id="JBBPFD010000014">
    <property type="protein sequence ID" value="KAK7898421.1"/>
    <property type="molecule type" value="Genomic_DNA"/>
</dbReference>
<evidence type="ECO:0000313" key="2">
    <source>
        <dbReference type="EMBL" id="KAK7898421.1"/>
    </source>
</evidence>
<name>A0AAW0NQQ3_9GOBI</name>
<dbReference type="InterPro" id="IPR016187">
    <property type="entry name" value="CTDL_fold"/>
</dbReference>
<gene>
    <name evidence="2" type="ORF">WMY93_019274</name>
</gene>
<reference evidence="3" key="1">
    <citation type="submission" date="2024-04" db="EMBL/GenBank/DDBJ databases">
        <title>Salinicola lusitanus LLJ914,a marine bacterium isolated from the Okinawa Trough.</title>
        <authorList>
            <person name="Li J."/>
        </authorList>
    </citation>
    <scope>NUCLEOTIDE SEQUENCE [LARGE SCALE GENOMIC DNA]</scope>
</reference>
<dbReference type="PROSITE" id="PS50041">
    <property type="entry name" value="C_TYPE_LECTIN_2"/>
    <property type="match status" value="1"/>
</dbReference>
<proteinExistence type="predicted"/>
<dbReference type="Gene3D" id="3.10.100.10">
    <property type="entry name" value="Mannose-Binding Protein A, subunit A"/>
    <property type="match status" value="1"/>
</dbReference>
<dbReference type="InterPro" id="IPR001304">
    <property type="entry name" value="C-type_lectin-like"/>
</dbReference>
<dbReference type="PANTHER" id="PTHR45784:SF3">
    <property type="entry name" value="C-TYPE LECTIN DOMAIN FAMILY 4 MEMBER K-LIKE-RELATED"/>
    <property type="match status" value="1"/>
</dbReference>
<dbReference type="AlphaFoldDB" id="A0AAW0NQQ3"/>
<evidence type="ECO:0000313" key="3">
    <source>
        <dbReference type="Proteomes" id="UP001460270"/>
    </source>
</evidence>
<dbReference type="InterPro" id="IPR016186">
    <property type="entry name" value="C-type_lectin-like/link_sf"/>
</dbReference>
<evidence type="ECO:0000259" key="1">
    <source>
        <dbReference type="PROSITE" id="PS50041"/>
    </source>
</evidence>
<dbReference type="CDD" id="cd00037">
    <property type="entry name" value="CLECT"/>
    <property type="match status" value="1"/>
</dbReference>
<dbReference type="Proteomes" id="UP001460270">
    <property type="component" value="Unassembled WGS sequence"/>
</dbReference>
<dbReference type="PANTHER" id="PTHR45784">
    <property type="entry name" value="C-TYPE LECTIN DOMAIN FAMILY 20 MEMBER A-RELATED"/>
    <property type="match status" value="1"/>
</dbReference>
<dbReference type="Pfam" id="PF00059">
    <property type="entry name" value="Lectin_C"/>
    <property type="match status" value="1"/>
</dbReference>
<sequence>MWLSAFGLAFNTNLIHGSGAAEFRQSLTKLMFSGLLVNLTMVVEVNNTVVRLILTQYDDLASVTSDTERLDLLALLEATGKQWAWTGLYREPWNTWSDSSTDTSFYNWETQSNTDIYSTDDQCGCVAVPTGTWKVFPCSSSYKFFCYTDKGQTGSSGRGKGDSEVESYSKDIKPIEAKSKCV</sequence>
<protein>
    <recommendedName>
        <fullName evidence="1">C-type lectin domain-containing protein</fullName>
    </recommendedName>
</protein>
<dbReference type="SUPFAM" id="SSF56436">
    <property type="entry name" value="C-type lectin-like"/>
    <property type="match status" value="1"/>
</dbReference>
<feature type="domain" description="C-type lectin" evidence="1">
    <location>
        <begin position="58"/>
        <end position="147"/>
    </location>
</feature>
<organism evidence="2 3">
    <name type="scientific">Mugilogobius chulae</name>
    <name type="common">yellowstripe goby</name>
    <dbReference type="NCBI Taxonomy" id="88201"/>
    <lineage>
        <taxon>Eukaryota</taxon>
        <taxon>Metazoa</taxon>
        <taxon>Chordata</taxon>
        <taxon>Craniata</taxon>
        <taxon>Vertebrata</taxon>
        <taxon>Euteleostomi</taxon>
        <taxon>Actinopterygii</taxon>
        <taxon>Neopterygii</taxon>
        <taxon>Teleostei</taxon>
        <taxon>Neoteleostei</taxon>
        <taxon>Acanthomorphata</taxon>
        <taxon>Gobiaria</taxon>
        <taxon>Gobiiformes</taxon>
        <taxon>Gobioidei</taxon>
        <taxon>Gobiidae</taxon>
        <taxon>Gobionellinae</taxon>
        <taxon>Mugilogobius</taxon>
    </lineage>
</organism>
<comment type="caution">
    <text evidence="2">The sequence shown here is derived from an EMBL/GenBank/DDBJ whole genome shotgun (WGS) entry which is preliminary data.</text>
</comment>